<evidence type="ECO:0000313" key="8">
    <source>
        <dbReference type="EMBL" id="CAG1837563.1"/>
    </source>
</evidence>
<accession>A0A804J136</accession>
<dbReference type="Gramene" id="Ma05_t05030.1">
    <property type="protein sequence ID" value="Ma05_p05030.1"/>
    <property type="gene ID" value="Ma05_g05030"/>
</dbReference>
<dbReference type="InterPro" id="IPR044991">
    <property type="entry name" value="TET_plant"/>
</dbReference>
<feature type="transmembrane region" description="Helical" evidence="7">
    <location>
        <begin position="44"/>
        <end position="64"/>
    </location>
</feature>
<keyword evidence="3 7" id="KW-0812">Transmembrane</keyword>
<dbReference type="KEGG" id="mus:103984350"/>
<keyword evidence="5 7" id="KW-0472">Membrane</keyword>
<keyword evidence="4 7" id="KW-1133">Transmembrane helix</keyword>
<name>A0A804J136_MUSAM</name>
<gene>
    <name evidence="8" type="ORF">GSMUA_257390.1</name>
</gene>
<dbReference type="AlphaFoldDB" id="A0A804J136"/>
<proteinExistence type="inferred from homology"/>
<feature type="compositionally biased region" description="Basic and acidic residues" evidence="6">
    <location>
        <begin position="293"/>
        <end position="303"/>
    </location>
</feature>
<dbReference type="Proteomes" id="UP000012960">
    <property type="component" value="Unplaced"/>
</dbReference>
<comment type="subcellular location">
    <subcellularLocation>
        <location evidence="1">Membrane</location>
        <topology evidence="1">Multi-pass membrane protein</topology>
    </subcellularLocation>
</comment>
<dbReference type="GO" id="GO:0005886">
    <property type="term" value="C:plasma membrane"/>
    <property type="evidence" value="ECO:0000318"/>
    <property type="project" value="GO_Central"/>
</dbReference>
<dbReference type="OrthoDB" id="777305at2759"/>
<dbReference type="GO" id="GO:0009506">
    <property type="term" value="C:plasmodesma"/>
    <property type="evidence" value="ECO:0000318"/>
    <property type="project" value="GO_Central"/>
</dbReference>
<organism evidence="9 10">
    <name type="scientific">Musa acuminata subsp. malaccensis</name>
    <name type="common">Wild banana</name>
    <name type="synonym">Musa malaccensis</name>
    <dbReference type="NCBI Taxonomy" id="214687"/>
    <lineage>
        <taxon>Eukaryota</taxon>
        <taxon>Viridiplantae</taxon>
        <taxon>Streptophyta</taxon>
        <taxon>Embryophyta</taxon>
        <taxon>Tracheophyta</taxon>
        <taxon>Spermatophyta</taxon>
        <taxon>Magnoliopsida</taxon>
        <taxon>Liliopsida</taxon>
        <taxon>Zingiberales</taxon>
        <taxon>Musaceae</taxon>
        <taxon>Musa</taxon>
    </lineage>
</organism>
<dbReference type="GO" id="GO:0009734">
    <property type="term" value="P:auxin-activated signaling pathway"/>
    <property type="evidence" value="ECO:0007669"/>
    <property type="project" value="InterPro"/>
</dbReference>
<dbReference type="EMBL" id="HG996470">
    <property type="protein sequence ID" value="CAG1837563.1"/>
    <property type="molecule type" value="Genomic_DNA"/>
</dbReference>
<evidence type="ECO:0000256" key="2">
    <source>
        <dbReference type="ARBA" id="ARBA00006840"/>
    </source>
</evidence>
<evidence type="ECO:0000256" key="5">
    <source>
        <dbReference type="ARBA" id="ARBA00023136"/>
    </source>
</evidence>
<evidence type="ECO:0000313" key="10">
    <source>
        <dbReference type="Proteomes" id="UP000012960"/>
    </source>
</evidence>
<evidence type="ECO:0000313" key="9">
    <source>
        <dbReference type="EnsemblPlants" id="Ma05_p05030.1"/>
    </source>
</evidence>
<dbReference type="Pfam" id="PF00335">
    <property type="entry name" value="Tetraspanin"/>
    <property type="match status" value="1"/>
</dbReference>
<evidence type="ECO:0000256" key="4">
    <source>
        <dbReference type="ARBA" id="ARBA00022989"/>
    </source>
</evidence>
<dbReference type="InterPro" id="IPR018499">
    <property type="entry name" value="Tetraspanin/Peripherin"/>
</dbReference>
<dbReference type="InParanoid" id="A0A804J136"/>
<comment type="similarity">
    <text evidence="2">Belongs to the tetraspanin (TM4SF) family.</text>
</comment>
<dbReference type="PANTHER" id="PTHR32191">
    <property type="entry name" value="TETRASPANIN-8-RELATED"/>
    <property type="match status" value="1"/>
</dbReference>
<protein>
    <submittedName>
        <fullName evidence="8">(wild Malaysian banana) hypothetical protein</fullName>
    </submittedName>
</protein>
<feature type="region of interest" description="Disordered" evidence="6">
    <location>
        <begin position="281"/>
        <end position="355"/>
    </location>
</feature>
<sequence>MVKISNSLIGILNFVTLLVSFPVIGIAVWFRVQAATECERFLQLPLLVLGIFLFVVSVLGFVGSCFRVSVFLWIYLFVLFLLILAMVAFTMFGLIVTNKGVGQAIVGRAYKEYKLDDYSHWLQKRVRDWPTWNVIEGCLKEAKVCGQLEGAVGMKATEFYRKNLSPIQSGCCKPPSYCRFTYVNATYWTTPKSGAVASGLDCKAWSNGQEKLCYSCNSCKGGVLATLKDGRKKVAIVNAALLVFLIITHTVGCCAYRNNKSRNHYPPYYYGGKLPSYKSTPSSLPSTLAAKPLHTERRQEQRKRGLLAAAGVPGSGRNSLPPPPFSLPSSLSPGSEAASDEVSVAELGDLEVAEP</sequence>
<dbReference type="OMA" id="QVLCFEC"/>
<feature type="transmembrane region" description="Helical" evidence="7">
    <location>
        <begin position="70"/>
        <end position="96"/>
    </location>
</feature>
<feature type="transmembrane region" description="Helical" evidence="7">
    <location>
        <begin position="12"/>
        <end position="32"/>
    </location>
</feature>
<evidence type="ECO:0000256" key="1">
    <source>
        <dbReference type="ARBA" id="ARBA00004141"/>
    </source>
</evidence>
<reference evidence="8" key="1">
    <citation type="submission" date="2021-03" db="EMBL/GenBank/DDBJ databases">
        <authorList>
            <consortium name="Genoscope - CEA"/>
            <person name="William W."/>
        </authorList>
    </citation>
    <scope>NUCLEOTIDE SEQUENCE</scope>
    <source>
        <strain evidence="8">Doubled-haploid Pahang</strain>
    </source>
</reference>
<keyword evidence="10" id="KW-1185">Reference proteome</keyword>
<evidence type="ECO:0000256" key="3">
    <source>
        <dbReference type="ARBA" id="ARBA00022692"/>
    </source>
</evidence>
<feature type="transmembrane region" description="Helical" evidence="7">
    <location>
        <begin position="234"/>
        <end position="252"/>
    </location>
</feature>
<reference evidence="9" key="2">
    <citation type="submission" date="2021-05" db="UniProtKB">
        <authorList>
            <consortium name="EnsemblPlants"/>
        </authorList>
    </citation>
    <scope>IDENTIFICATION</scope>
    <source>
        <strain evidence="9">subsp. malaccensis</strain>
    </source>
</reference>
<evidence type="ECO:0000256" key="6">
    <source>
        <dbReference type="SAM" id="MobiDB-lite"/>
    </source>
</evidence>
<dbReference type="EnsemblPlants" id="Ma05_t05030.1">
    <property type="protein sequence ID" value="Ma05_p05030.1"/>
    <property type="gene ID" value="Ma05_g05030"/>
</dbReference>
<evidence type="ECO:0000256" key="7">
    <source>
        <dbReference type="SAM" id="Phobius"/>
    </source>
</evidence>